<protein>
    <submittedName>
        <fullName evidence="1">Uncharacterized protein</fullName>
    </submittedName>
</protein>
<evidence type="ECO:0000313" key="2">
    <source>
        <dbReference type="Proteomes" id="UP000676336"/>
    </source>
</evidence>
<accession>A0A8S3D718</accession>
<dbReference type="Gene3D" id="3.40.50.12780">
    <property type="entry name" value="N-terminal domain of ligase-like"/>
    <property type="match status" value="1"/>
</dbReference>
<dbReference type="GO" id="GO:0006085">
    <property type="term" value="P:acetyl-CoA biosynthetic process"/>
    <property type="evidence" value="ECO:0007669"/>
    <property type="project" value="TreeGrafter"/>
</dbReference>
<gene>
    <name evidence="1" type="ORF">SMN809_LOCUS53470</name>
</gene>
<dbReference type="PANTHER" id="PTHR24095:SF14">
    <property type="entry name" value="ACETYL-COENZYME A SYNTHETASE 1"/>
    <property type="match status" value="1"/>
</dbReference>
<comment type="caution">
    <text evidence="1">The sequence shown here is derived from an EMBL/GenBank/DDBJ whole genome shotgun (WGS) entry which is preliminary data.</text>
</comment>
<dbReference type="GO" id="GO:0003987">
    <property type="term" value="F:acetate-CoA ligase activity"/>
    <property type="evidence" value="ECO:0007669"/>
    <property type="project" value="TreeGrafter"/>
</dbReference>
<reference evidence="1" key="1">
    <citation type="submission" date="2021-02" db="EMBL/GenBank/DDBJ databases">
        <authorList>
            <person name="Nowell W R."/>
        </authorList>
    </citation>
    <scope>NUCLEOTIDE SEQUENCE</scope>
</reference>
<dbReference type="Proteomes" id="UP000676336">
    <property type="component" value="Unassembled WGS sequence"/>
</dbReference>
<feature type="non-terminal residue" evidence="1">
    <location>
        <position position="1"/>
    </location>
</feature>
<dbReference type="EMBL" id="CAJOBI010184056">
    <property type="protein sequence ID" value="CAF4937205.1"/>
    <property type="molecule type" value="Genomic_DNA"/>
</dbReference>
<feature type="non-terminal residue" evidence="1">
    <location>
        <position position="80"/>
    </location>
</feature>
<dbReference type="SUPFAM" id="SSF56801">
    <property type="entry name" value="Acetyl-CoA synthetase-like"/>
    <property type="match status" value="1"/>
</dbReference>
<evidence type="ECO:0000313" key="1">
    <source>
        <dbReference type="EMBL" id="CAF4937205.1"/>
    </source>
</evidence>
<name>A0A8S3D718_9BILA</name>
<sequence>TGGFMITPIPNLWPLEGGSATLPFFGIQTQIVDKKSRLPLNPPSKGELCIRDSWPGQARSLYRNHERFVEVYFKPYPGYY</sequence>
<proteinExistence type="predicted"/>
<dbReference type="AlphaFoldDB" id="A0A8S3D718"/>
<dbReference type="InterPro" id="IPR042099">
    <property type="entry name" value="ANL_N_sf"/>
</dbReference>
<organism evidence="1 2">
    <name type="scientific">Rotaria magnacalcarata</name>
    <dbReference type="NCBI Taxonomy" id="392030"/>
    <lineage>
        <taxon>Eukaryota</taxon>
        <taxon>Metazoa</taxon>
        <taxon>Spiralia</taxon>
        <taxon>Gnathifera</taxon>
        <taxon>Rotifera</taxon>
        <taxon>Eurotatoria</taxon>
        <taxon>Bdelloidea</taxon>
        <taxon>Philodinida</taxon>
        <taxon>Philodinidae</taxon>
        <taxon>Rotaria</taxon>
    </lineage>
</organism>
<dbReference type="PANTHER" id="PTHR24095">
    <property type="entry name" value="ACETYL-COENZYME A SYNTHETASE"/>
    <property type="match status" value="1"/>
</dbReference>